<dbReference type="GO" id="GO:0004722">
    <property type="term" value="F:protein serine/threonine phosphatase activity"/>
    <property type="evidence" value="ECO:0007669"/>
    <property type="project" value="InterPro"/>
</dbReference>
<evidence type="ECO:0000313" key="9">
    <source>
        <dbReference type="WBParaSite" id="TCLT_0001066301-mRNA-1"/>
    </source>
</evidence>
<keyword evidence="5" id="KW-1133">Transmembrane helix</keyword>
<reference evidence="9" key="1">
    <citation type="submission" date="2017-02" db="UniProtKB">
        <authorList>
            <consortium name="WormBaseParasite"/>
        </authorList>
    </citation>
    <scope>IDENTIFICATION</scope>
</reference>
<dbReference type="PANTHER" id="PTHR13832:SF827">
    <property type="entry name" value="PROTEIN PHOSPHATASE 1L"/>
    <property type="match status" value="1"/>
</dbReference>
<dbReference type="InterPro" id="IPR036457">
    <property type="entry name" value="PPM-type-like_dom_sf"/>
</dbReference>
<dbReference type="SUPFAM" id="SSF81606">
    <property type="entry name" value="PP2C-like"/>
    <property type="match status" value="1"/>
</dbReference>
<dbReference type="GO" id="GO:0046872">
    <property type="term" value="F:metal ion binding"/>
    <property type="evidence" value="ECO:0007669"/>
    <property type="project" value="UniProtKB-KW"/>
</dbReference>
<dbReference type="PROSITE" id="PS51746">
    <property type="entry name" value="PPM_2"/>
    <property type="match status" value="1"/>
</dbReference>
<feature type="domain" description="PPM-type phosphatase" evidence="6">
    <location>
        <begin position="76"/>
        <end position="244"/>
    </location>
</feature>
<evidence type="ECO:0000259" key="6">
    <source>
        <dbReference type="PROSITE" id="PS51746"/>
    </source>
</evidence>
<dbReference type="PANTHER" id="PTHR13832">
    <property type="entry name" value="PROTEIN PHOSPHATASE 2C"/>
    <property type="match status" value="1"/>
</dbReference>
<dbReference type="CDD" id="cd00143">
    <property type="entry name" value="PP2Cc"/>
    <property type="match status" value="1"/>
</dbReference>
<evidence type="ECO:0000256" key="5">
    <source>
        <dbReference type="SAM" id="Phobius"/>
    </source>
</evidence>
<organism evidence="9">
    <name type="scientific">Thelazia callipaeda</name>
    <name type="common">Oriental eyeworm</name>
    <name type="synonym">Parasitic nematode</name>
    <dbReference type="NCBI Taxonomy" id="103827"/>
    <lineage>
        <taxon>Eukaryota</taxon>
        <taxon>Metazoa</taxon>
        <taxon>Ecdysozoa</taxon>
        <taxon>Nematoda</taxon>
        <taxon>Chromadorea</taxon>
        <taxon>Rhabditida</taxon>
        <taxon>Spirurina</taxon>
        <taxon>Spiruromorpha</taxon>
        <taxon>Thelazioidea</taxon>
        <taxon>Thelaziidae</taxon>
        <taxon>Thelazia</taxon>
    </lineage>
</organism>
<dbReference type="SMART" id="SM00332">
    <property type="entry name" value="PP2Cc"/>
    <property type="match status" value="1"/>
</dbReference>
<keyword evidence="8" id="KW-1185">Reference proteome</keyword>
<dbReference type="EMBL" id="UYYF01005234">
    <property type="protein sequence ID" value="VDN08356.1"/>
    <property type="molecule type" value="Genomic_DNA"/>
</dbReference>
<proteinExistence type="inferred from homology"/>
<dbReference type="Proteomes" id="UP000276776">
    <property type="component" value="Unassembled WGS sequence"/>
</dbReference>
<keyword evidence="1" id="KW-0479">Metal-binding</keyword>
<dbReference type="InterPro" id="IPR001932">
    <property type="entry name" value="PPM-type_phosphatase-like_dom"/>
</dbReference>
<evidence type="ECO:0000313" key="8">
    <source>
        <dbReference type="Proteomes" id="UP000276776"/>
    </source>
</evidence>
<name>A0A0N5DBU6_THECL</name>
<protein>
    <submittedName>
        <fullName evidence="9">PPM-type phosphatase domain-containing protein</fullName>
    </submittedName>
</protein>
<accession>A0A0N5DBU6</accession>
<keyword evidence="3 4" id="KW-0904">Protein phosphatase</keyword>
<dbReference type="STRING" id="103827.A0A0N5DBU6"/>
<keyword evidence="5" id="KW-0812">Transmembrane</keyword>
<evidence type="ECO:0000256" key="3">
    <source>
        <dbReference type="ARBA" id="ARBA00022912"/>
    </source>
</evidence>
<evidence type="ECO:0000256" key="1">
    <source>
        <dbReference type="ARBA" id="ARBA00022723"/>
    </source>
</evidence>
<dbReference type="InterPro" id="IPR000222">
    <property type="entry name" value="PP2C_BS"/>
</dbReference>
<evidence type="ECO:0000256" key="4">
    <source>
        <dbReference type="RuleBase" id="RU003465"/>
    </source>
</evidence>
<dbReference type="Pfam" id="PF00481">
    <property type="entry name" value="PP2C"/>
    <property type="match status" value="1"/>
</dbReference>
<feature type="transmembrane region" description="Helical" evidence="5">
    <location>
        <begin position="6"/>
        <end position="26"/>
    </location>
</feature>
<reference evidence="7 8" key="2">
    <citation type="submission" date="2018-11" db="EMBL/GenBank/DDBJ databases">
        <authorList>
            <consortium name="Pathogen Informatics"/>
        </authorList>
    </citation>
    <scope>NUCLEOTIDE SEQUENCE [LARGE SCALE GENOMIC DNA]</scope>
</reference>
<evidence type="ECO:0000313" key="7">
    <source>
        <dbReference type="EMBL" id="VDN08356.1"/>
    </source>
</evidence>
<sequence length="244" mass="28025">MPKLFLFLFSISVVIGIFMMYTKWLTNYYQPLIKGKNLESFALINRNKYNPPKLVEFGLTDIPKYPGGNWHKKHKNWVFYASRGSRPYMEDRMHYLNDPHHNLAIFSIFDGHGGAFISQYLQEHFSGAIRRRLLRGGSKHQPRLTSNSNNYVIEAIIKEIHCIDDRISRLNPSLTSLTGSTLISVIIERNRFLTIINVGDSRAVACDITGRAIPLSADHKPSDVRTFQTLISLFLNNLKKVSKK</sequence>
<dbReference type="WBParaSite" id="TCLT_0001066301-mRNA-1">
    <property type="protein sequence ID" value="TCLT_0001066301-mRNA-1"/>
    <property type="gene ID" value="TCLT_0001066301"/>
</dbReference>
<dbReference type="Gene3D" id="3.60.40.10">
    <property type="entry name" value="PPM-type phosphatase domain"/>
    <property type="match status" value="1"/>
</dbReference>
<keyword evidence="5" id="KW-0472">Membrane</keyword>
<comment type="similarity">
    <text evidence="4">Belongs to the PP2C family.</text>
</comment>
<dbReference type="PROSITE" id="PS01032">
    <property type="entry name" value="PPM_1"/>
    <property type="match status" value="1"/>
</dbReference>
<dbReference type="InterPro" id="IPR015655">
    <property type="entry name" value="PP2C"/>
</dbReference>
<keyword evidence="2 4" id="KW-0378">Hydrolase</keyword>
<dbReference type="OMA" id="EDRMHYM"/>
<dbReference type="AlphaFoldDB" id="A0A0N5DBU6"/>
<gene>
    <name evidence="7" type="ORF">TCLT_LOCUS10647</name>
</gene>
<evidence type="ECO:0000256" key="2">
    <source>
        <dbReference type="ARBA" id="ARBA00022801"/>
    </source>
</evidence>
<dbReference type="OrthoDB" id="343114at2759"/>